<dbReference type="InterPro" id="IPR001680">
    <property type="entry name" value="WD40_rpt"/>
</dbReference>
<keyword evidence="10" id="KW-1185">Reference proteome</keyword>
<evidence type="ECO:0000256" key="3">
    <source>
        <dbReference type="ARBA" id="ARBA00038415"/>
    </source>
</evidence>
<dbReference type="Gene3D" id="3.40.50.1820">
    <property type="entry name" value="alpha/beta hydrolase"/>
    <property type="match status" value="1"/>
</dbReference>
<dbReference type="Proteomes" id="UP000566819">
    <property type="component" value="Unassembled WGS sequence"/>
</dbReference>
<dbReference type="Gene3D" id="2.130.10.10">
    <property type="entry name" value="YVTN repeat-like/Quinoprotein amine dehydrogenase"/>
    <property type="match status" value="1"/>
</dbReference>
<dbReference type="PROSITE" id="PS50082">
    <property type="entry name" value="WD_REPEATS_2"/>
    <property type="match status" value="5"/>
</dbReference>
<protein>
    <recommendedName>
        <fullName evidence="4">Mitochondrial division protein 1</fullName>
    </recommendedName>
</protein>
<reference evidence="9 10" key="1">
    <citation type="submission" date="2020-03" db="EMBL/GenBank/DDBJ databases">
        <title>Draft Genome Sequence of Cudoniella acicularis.</title>
        <authorList>
            <person name="Buettner E."/>
            <person name="Kellner H."/>
        </authorList>
    </citation>
    <scope>NUCLEOTIDE SEQUENCE [LARGE SCALE GENOMIC DNA]</scope>
    <source>
        <strain evidence="9 10">DSM 108380</strain>
    </source>
</reference>
<dbReference type="EMBL" id="JAAMPI010000807">
    <property type="protein sequence ID" value="KAF4628474.1"/>
    <property type="molecule type" value="Genomic_DNA"/>
</dbReference>
<dbReference type="AlphaFoldDB" id="A0A8H4RE73"/>
<dbReference type="CDD" id="cd00200">
    <property type="entry name" value="WD40"/>
    <property type="match status" value="1"/>
</dbReference>
<feature type="transmembrane region" description="Helical" evidence="7">
    <location>
        <begin position="324"/>
        <end position="350"/>
    </location>
</feature>
<evidence type="ECO:0000256" key="6">
    <source>
        <dbReference type="PROSITE-ProRule" id="PRU00221"/>
    </source>
</evidence>
<dbReference type="Pfam" id="PF00400">
    <property type="entry name" value="WD40"/>
    <property type="match status" value="4"/>
</dbReference>
<dbReference type="PROSITE" id="PS00678">
    <property type="entry name" value="WD_REPEATS_1"/>
    <property type="match status" value="2"/>
</dbReference>
<keyword evidence="1 6" id="KW-0853">WD repeat</keyword>
<comment type="function">
    <text evidence="5">Involved in mitochondrial fission. Acts as an adapter protein required to form mitochondrial fission complexes. Formation of these complexes is required to promote constriction and fission of the mitochondrial compartment at a late step in mitochondrial division.</text>
</comment>
<evidence type="ECO:0000256" key="2">
    <source>
        <dbReference type="ARBA" id="ARBA00022737"/>
    </source>
</evidence>
<gene>
    <name evidence="9" type="ORF">G7Y89_g9677</name>
</gene>
<feature type="repeat" description="WD" evidence="6">
    <location>
        <begin position="105"/>
        <end position="145"/>
    </location>
</feature>
<dbReference type="PROSITE" id="PS50294">
    <property type="entry name" value="WD_REPEATS_REGION"/>
    <property type="match status" value="3"/>
</dbReference>
<accession>A0A8H4RE73</accession>
<feature type="repeat" description="WD" evidence="6">
    <location>
        <begin position="146"/>
        <end position="185"/>
    </location>
</feature>
<keyword evidence="2" id="KW-0677">Repeat</keyword>
<feature type="domain" description="AB hydrolase-1" evidence="8">
    <location>
        <begin position="446"/>
        <end position="603"/>
    </location>
</feature>
<comment type="similarity">
    <text evidence="3">Belongs to the WD repeat MDV1/CAF4 family.</text>
</comment>
<dbReference type="SUPFAM" id="SSF53474">
    <property type="entry name" value="alpha/beta-Hydrolases"/>
    <property type="match status" value="1"/>
</dbReference>
<feature type="repeat" description="WD" evidence="6">
    <location>
        <begin position="228"/>
        <end position="267"/>
    </location>
</feature>
<evidence type="ECO:0000256" key="5">
    <source>
        <dbReference type="ARBA" id="ARBA00043913"/>
    </source>
</evidence>
<evidence type="ECO:0000313" key="9">
    <source>
        <dbReference type="EMBL" id="KAF4628474.1"/>
    </source>
</evidence>
<keyword evidence="7" id="KW-0812">Transmembrane</keyword>
<keyword evidence="7" id="KW-1133">Transmembrane helix</keyword>
<dbReference type="PRINTS" id="PR00320">
    <property type="entry name" value="GPROTEINBRPT"/>
</dbReference>
<evidence type="ECO:0000313" key="10">
    <source>
        <dbReference type="Proteomes" id="UP000566819"/>
    </source>
</evidence>
<dbReference type="InterPro" id="IPR029058">
    <property type="entry name" value="AB_hydrolase_fold"/>
</dbReference>
<dbReference type="InterPro" id="IPR015943">
    <property type="entry name" value="WD40/YVTN_repeat-like_dom_sf"/>
</dbReference>
<dbReference type="PANTHER" id="PTHR22847">
    <property type="entry name" value="WD40 REPEAT PROTEIN"/>
    <property type="match status" value="1"/>
</dbReference>
<dbReference type="InterPro" id="IPR020472">
    <property type="entry name" value="WD40_PAC1"/>
</dbReference>
<evidence type="ECO:0000256" key="4">
    <source>
        <dbReference type="ARBA" id="ARBA00039789"/>
    </source>
</evidence>
<dbReference type="GO" id="GO:1990234">
    <property type="term" value="C:transferase complex"/>
    <property type="evidence" value="ECO:0007669"/>
    <property type="project" value="UniProtKB-ARBA"/>
</dbReference>
<comment type="caution">
    <text evidence="9">The sequence shown here is derived from an EMBL/GenBank/DDBJ whole genome shotgun (WGS) entry which is preliminary data.</text>
</comment>
<dbReference type="OrthoDB" id="446723at2759"/>
<feature type="repeat" description="WD" evidence="6">
    <location>
        <begin position="186"/>
        <end position="227"/>
    </location>
</feature>
<dbReference type="InterPro" id="IPR036322">
    <property type="entry name" value="WD40_repeat_dom_sf"/>
</dbReference>
<dbReference type="SMART" id="SM00320">
    <property type="entry name" value="WD40"/>
    <property type="match status" value="5"/>
</dbReference>
<sequence length="718" mass="78767">MPNPRATFLVNFDTAVQDLCITENYIAAQTVGGTLAVLNSECQHQHKSLADSGSGAETEECTHRRLLEVGKNWAIAGYRDILAVACDDGTVCLWDLSTGSKLHTLTGHTDSVFSVYFPSPSTVISGSADNCIRIWDAHSGQCQLVLRGHTGTVYGLLMHDNLLVSGSADNAARIWDLTTHQPLHVLGGHPSYVTKLEFNEDYTLLATGSGGGIIKIWRVTDGSCVATCEGHQKMATQLTSRGDKLVSCGADGTIRVWNWYDGSPVSNLEAHAGAKWANHSSQPNPKHQHPPFNGFTYTDIASSCDTDSSTLRSYRSPCIMANSIALLFFKYASVSVAVLVGLYAILLGLLTTASFQSNVVYLHRIQMTWFKDLDVPEIFGFLHNQVTPFSIKSSDGGLLYAWHILPVELYRKYEDDLIAEPSGFVSDFESRVAFNLLRDDPNARLILHFHGAAGTVGSGYRTPNYRALSAGSPGKIHVLTFDYRGYGRSKGTPSERGLIIDALSVVDWATKVAGIPPSRILIFGQSLGTAVSLAVSEHFAVQDPPVFFAGTILVAPFVDAGTLVATYWIAGSIPLLSPVAKFPPLFRYLRTLLRDKWLSKDRIASYIKANEANGQKYRMTIIHAEDDYDIPWHHSQFLFWHAVNATVPGGITYEDLELKKAESKMNLGSTGTLMEWRTENGLIREEILKYGLHDVIMENPVITLAVMRTLTGVDPTFS</sequence>
<dbReference type="Pfam" id="PF12697">
    <property type="entry name" value="Abhydrolase_6"/>
    <property type="match status" value="1"/>
</dbReference>
<dbReference type="InterPro" id="IPR000073">
    <property type="entry name" value="AB_hydrolase_1"/>
</dbReference>
<organism evidence="9 10">
    <name type="scientific">Cudoniella acicularis</name>
    <dbReference type="NCBI Taxonomy" id="354080"/>
    <lineage>
        <taxon>Eukaryota</taxon>
        <taxon>Fungi</taxon>
        <taxon>Dikarya</taxon>
        <taxon>Ascomycota</taxon>
        <taxon>Pezizomycotina</taxon>
        <taxon>Leotiomycetes</taxon>
        <taxon>Helotiales</taxon>
        <taxon>Tricladiaceae</taxon>
        <taxon>Cudoniella</taxon>
    </lineage>
</organism>
<evidence type="ECO:0000256" key="7">
    <source>
        <dbReference type="SAM" id="Phobius"/>
    </source>
</evidence>
<dbReference type="PANTHER" id="PTHR22847:SF637">
    <property type="entry name" value="WD REPEAT DOMAIN 5B"/>
    <property type="match status" value="1"/>
</dbReference>
<evidence type="ECO:0000259" key="8">
    <source>
        <dbReference type="Pfam" id="PF12697"/>
    </source>
</evidence>
<keyword evidence="7" id="KW-0472">Membrane</keyword>
<proteinExistence type="inferred from homology"/>
<dbReference type="InterPro" id="IPR019775">
    <property type="entry name" value="WD40_repeat_CS"/>
</dbReference>
<evidence type="ECO:0000256" key="1">
    <source>
        <dbReference type="ARBA" id="ARBA00022574"/>
    </source>
</evidence>
<feature type="repeat" description="WD" evidence="6">
    <location>
        <begin position="82"/>
        <end position="104"/>
    </location>
</feature>
<dbReference type="SUPFAM" id="SSF50978">
    <property type="entry name" value="WD40 repeat-like"/>
    <property type="match status" value="1"/>
</dbReference>
<name>A0A8H4RE73_9HELO</name>